<feature type="transmembrane region" description="Helical" evidence="1">
    <location>
        <begin position="58"/>
        <end position="82"/>
    </location>
</feature>
<protein>
    <recommendedName>
        <fullName evidence="3">Small multi-drug export protein</fullName>
    </recommendedName>
</protein>
<dbReference type="PANTHER" id="PTHR36007">
    <property type="entry name" value="TRANSPORT PROTEIN-RELATED"/>
    <property type="match status" value="1"/>
</dbReference>
<dbReference type="InterPro" id="IPR009577">
    <property type="entry name" value="Sm_multidrug_ex"/>
</dbReference>
<dbReference type="EMBL" id="VSSQ01138171">
    <property type="protein sequence ID" value="MPN61491.1"/>
    <property type="molecule type" value="Genomic_DNA"/>
</dbReference>
<name>A0A645JCV0_9ZZZZ</name>
<proteinExistence type="predicted"/>
<gene>
    <name evidence="2" type="ORF">SDC9_209228</name>
</gene>
<feature type="transmembrane region" description="Helical" evidence="1">
    <location>
        <begin position="6"/>
        <end position="29"/>
    </location>
</feature>
<accession>A0A645JCV0</accession>
<sequence length="120" mass="13136">MDLLPSFVIAFIGNILPVPFILIFIKYIFKKLKKTRFKGIAEKLENKAIGKSGSIKKYAYWGLLIFVGIPLPGTGAWTGSLIAVLLDMDLKKSFVVITIGVIMAGIIISILSYGLLGMVM</sequence>
<dbReference type="PANTHER" id="PTHR36007:SF2">
    <property type="entry name" value="TRANSPORT PROTEIN-RELATED"/>
    <property type="match status" value="1"/>
</dbReference>
<evidence type="ECO:0000256" key="1">
    <source>
        <dbReference type="SAM" id="Phobius"/>
    </source>
</evidence>
<dbReference type="AlphaFoldDB" id="A0A645JCV0"/>
<reference evidence="2" key="1">
    <citation type="submission" date="2019-08" db="EMBL/GenBank/DDBJ databases">
        <authorList>
            <person name="Kucharzyk K."/>
            <person name="Murdoch R.W."/>
            <person name="Higgins S."/>
            <person name="Loffler F."/>
        </authorList>
    </citation>
    <scope>NUCLEOTIDE SEQUENCE</scope>
</reference>
<keyword evidence="1" id="KW-0812">Transmembrane</keyword>
<keyword evidence="1" id="KW-0472">Membrane</keyword>
<dbReference type="GO" id="GO:0009507">
    <property type="term" value="C:chloroplast"/>
    <property type="evidence" value="ECO:0007669"/>
    <property type="project" value="TreeGrafter"/>
</dbReference>
<keyword evidence="1" id="KW-1133">Transmembrane helix</keyword>
<evidence type="ECO:0008006" key="3">
    <source>
        <dbReference type="Google" id="ProtNLM"/>
    </source>
</evidence>
<dbReference type="Pfam" id="PF06695">
    <property type="entry name" value="Sm_multidrug_ex"/>
    <property type="match status" value="1"/>
</dbReference>
<feature type="transmembrane region" description="Helical" evidence="1">
    <location>
        <begin position="94"/>
        <end position="116"/>
    </location>
</feature>
<evidence type="ECO:0000313" key="2">
    <source>
        <dbReference type="EMBL" id="MPN61491.1"/>
    </source>
</evidence>
<comment type="caution">
    <text evidence="2">The sequence shown here is derived from an EMBL/GenBank/DDBJ whole genome shotgun (WGS) entry which is preliminary data.</text>
</comment>
<organism evidence="2">
    <name type="scientific">bioreactor metagenome</name>
    <dbReference type="NCBI Taxonomy" id="1076179"/>
    <lineage>
        <taxon>unclassified sequences</taxon>
        <taxon>metagenomes</taxon>
        <taxon>ecological metagenomes</taxon>
    </lineage>
</organism>